<dbReference type="EMBL" id="MNAD01000370">
    <property type="protein sequence ID" value="OJT13718.1"/>
    <property type="molecule type" value="Genomic_DNA"/>
</dbReference>
<organism evidence="2 3">
    <name type="scientific">Trametes pubescens</name>
    <name type="common">White-rot fungus</name>
    <dbReference type="NCBI Taxonomy" id="154538"/>
    <lineage>
        <taxon>Eukaryota</taxon>
        <taxon>Fungi</taxon>
        <taxon>Dikarya</taxon>
        <taxon>Basidiomycota</taxon>
        <taxon>Agaricomycotina</taxon>
        <taxon>Agaricomycetes</taxon>
        <taxon>Polyporales</taxon>
        <taxon>Polyporaceae</taxon>
        <taxon>Trametes</taxon>
    </lineage>
</organism>
<dbReference type="PANTHER" id="PTHR48125">
    <property type="entry name" value="LP07818P1"/>
    <property type="match status" value="1"/>
</dbReference>
<accession>A0A1M2W1J8</accession>
<evidence type="ECO:0000313" key="2">
    <source>
        <dbReference type="EMBL" id="OJT13718.1"/>
    </source>
</evidence>
<dbReference type="AlphaFoldDB" id="A0A1M2W1J8"/>
<dbReference type="OrthoDB" id="10668709at2759"/>
<gene>
    <name evidence="2" type="ORF">TRAPUB_9718</name>
</gene>
<comment type="caution">
    <text evidence="2">The sequence shown here is derived from an EMBL/GenBank/DDBJ whole genome shotgun (WGS) entry which is preliminary data.</text>
</comment>
<keyword evidence="3" id="KW-1185">Reference proteome</keyword>
<evidence type="ECO:0000256" key="1">
    <source>
        <dbReference type="SAM" id="MobiDB-lite"/>
    </source>
</evidence>
<feature type="compositionally biased region" description="Low complexity" evidence="1">
    <location>
        <begin position="217"/>
        <end position="227"/>
    </location>
</feature>
<dbReference type="OMA" id="RVQPETH"/>
<sequence length="922" mass="100922">MSLPAHRLSSPEEDVDAEGDPATPQARKTSTTNESMPAGESEVREHESTAPLASPESPPLPNVHPVTSPILPGDAEAIGEVLPRGFGVIGHQTGDQEAEHRRVNFLQRLSTLAGPKDGWQPMTMPAGDLRAQNNDPRHPARKRFRVSVSPPRPARLVLGEAPTTEIKEALARARLSRKTLTTKKRVQPETHTPPAAPEQQTEEEQGPPARPNPVPATPAAAQQATQPNPNPGDEAPPSYAVGYSIQELYEDRTRHMALADKEWFLSKIAGAPPSLVPQLQNFALQVPESQHKPNIAQQPRGAQTGHAKESLPVYAHPGATYLEPHASAAQPTPSHARSAAAYATDGRTGLQNGDFMDVDGHPSALFPNHAATAPGYYPGLEAPRGSGSLASSRDSSIAHALGPAPVFHSLRGPALPASTPSNPVAPHPPYPPAPVQGTAAHFPIHDLPIPELQQVIAPAAQAVAEAPPPATYTVIGTIRVLDEPAGGYPIIHDAGFDDFLEGLTPKKREDWAALDEEQYILFRMNGVEDLLDDPDYSRAVKERAHAAFSGLCGFKAFVIIGPDKLGNAKDGVFPRVWCAYGLPRPAVLYFRQRLFWHTDDVTLYIPRTITGVPTFLGRYRGFGHNHEELIKKALRSTFKNKGTLARLEGLLRKNGGNLQGVDYAKRAEDAIENFEIVVRPEKIDGELTGGSVASVYSPPLVAEPFYGAWAIWTQELAELPIDGGFVDGNNTTRCPAVRCSGCHGCDHDIHSCPFREIPGWTGNLNLNMEGHGARWNTSAPVLRQNVVHQAQPQQQPQQPGRNPRYVYYQPASPPPRPRQHRQHTPQPQDAWDDGGRLQPPLRGRAWPQQQRRQNAQAGPSNGGRMYARNTEDDYEYPRHRQDYPPEYDDDREYASQRPRPSGHRNRRAPKHQGNVPYGMRPQ</sequence>
<feature type="compositionally biased region" description="Polar residues" evidence="1">
    <location>
        <begin position="847"/>
        <end position="859"/>
    </location>
</feature>
<dbReference type="PANTHER" id="PTHR48125:SF12">
    <property type="entry name" value="AT HOOK TRANSCRIPTION FACTOR FAMILY-RELATED"/>
    <property type="match status" value="1"/>
</dbReference>
<feature type="compositionally biased region" description="Basic and acidic residues" evidence="1">
    <location>
        <begin position="869"/>
        <end position="883"/>
    </location>
</feature>
<evidence type="ECO:0000313" key="3">
    <source>
        <dbReference type="Proteomes" id="UP000184267"/>
    </source>
</evidence>
<feature type="region of interest" description="Disordered" evidence="1">
    <location>
        <begin position="787"/>
        <end position="922"/>
    </location>
</feature>
<reference evidence="2 3" key="1">
    <citation type="submission" date="2016-10" db="EMBL/GenBank/DDBJ databases">
        <title>Genome sequence of the basidiomycete white-rot fungus Trametes pubescens.</title>
        <authorList>
            <person name="Makela M.R."/>
            <person name="Granchi Z."/>
            <person name="Peng M."/>
            <person name="De Vries R.P."/>
            <person name="Grigoriev I."/>
            <person name="Riley R."/>
            <person name="Hilden K."/>
        </authorList>
    </citation>
    <scope>NUCLEOTIDE SEQUENCE [LARGE SCALE GENOMIC DNA]</scope>
    <source>
        <strain evidence="2 3">FBCC735</strain>
    </source>
</reference>
<feature type="region of interest" description="Disordered" evidence="1">
    <location>
        <begin position="116"/>
        <end position="147"/>
    </location>
</feature>
<name>A0A1M2W1J8_TRAPU</name>
<feature type="compositionally biased region" description="Polar residues" evidence="1">
    <location>
        <begin position="26"/>
        <end position="35"/>
    </location>
</feature>
<protein>
    <submittedName>
        <fullName evidence="2">Uncharacterized protein</fullName>
    </submittedName>
</protein>
<feature type="region of interest" description="Disordered" evidence="1">
    <location>
        <begin position="1"/>
        <end position="72"/>
    </location>
</feature>
<feature type="compositionally biased region" description="Basic residues" evidence="1">
    <location>
        <begin position="174"/>
        <end position="185"/>
    </location>
</feature>
<feature type="compositionally biased region" description="Low complexity" evidence="1">
    <location>
        <begin position="789"/>
        <end position="799"/>
    </location>
</feature>
<proteinExistence type="predicted"/>
<feature type="region of interest" description="Disordered" evidence="1">
    <location>
        <begin position="174"/>
        <end position="239"/>
    </location>
</feature>
<feature type="compositionally biased region" description="Basic residues" evidence="1">
    <location>
        <begin position="900"/>
        <end position="910"/>
    </location>
</feature>
<dbReference type="Proteomes" id="UP000184267">
    <property type="component" value="Unassembled WGS sequence"/>
</dbReference>